<sequence length="302" mass="34298">MAYIPPHLRRSKDPERPSPVPEMLEPIFNRKLKLGSSKNDAGAYSNYIEYGDHAVHRLFVCGLDSNNSISSDHFEEFPEEPDEHKRSVTINLARDNDTACANTSRSPWESIAENVWPDVLSACKIVKNEMEEKPKMNNLPSLESATERQVAESVLKPLRRCFNTPVPAAYVEKIVHEVVPKIGVDFVECKDIYNVKVVLDQVRHMVADIVCFDEDLDLRLALYTRSTLSALSDDEMNNIRILINSAIPDPKTGTGVATIEINLKFRRIVSEIQDGETDTDSINNGFKDNLRLIWDHFLSWED</sequence>
<dbReference type="EMBL" id="CM039172">
    <property type="protein sequence ID" value="KAH9784319.1"/>
    <property type="molecule type" value="Genomic_DNA"/>
</dbReference>
<accession>A0ACB8MET6</accession>
<proteinExistence type="predicted"/>
<name>A0ACB8MET6_CITSI</name>
<keyword evidence="2" id="KW-1185">Reference proteome</keyword>
<gene>
    <name evidence="1" type="ORF">KPL71_009610</name>
</gene>
<organism evidence="1 2">
    <name type="scientific">Citrus sinensis</name>
    <name type="common">Sweet orange</name>
    <name type="synonym">Citrus aurantium var. sinensis</name>
    <dbReference type="NCBI Taxonomy" id="2711"/>
    <lineage>
        <taxon>Eukaryota</taxon>
        <taxon>Viridiplantae</taxon>
        <taxon>Streptophyta</taxon>
        <taxon>Embryophyta</taxon>
        <taxon>Tracheophyta</taxon>
        <taxon>Spermatophyta</taxon>
        <taxon>Magnoliopsida</taxon>
        <taxon>eudicotyledons</taxon>
        <taxon>Gunneridae</taxon>
        <taxon>Pentapetalae</taxon>
        <taxon>rosids</taxon>
        <taxon>malvids</taxon>
        <taxon>Sapindales</taxon>
        <taxon>Rutaceae</taxon>
        <taxon>Aurantioideae</taxon>
        <taxon>Citrus</taxon>
    </lineage>
</organism>
<evidence type="ECO:0000313" key="1">
    <source>
        <dbReference type="EMBL" id="KAH9784319.1"/>
    </source>
</evidence>
<reference evidence="2" key="1">
    <citation type="journal article" date="2023" name="Hortic. Res.">
        <title>A chromosome-level phased genome enabling allele-level studies in sweet orange: a case study on citrus Huanglongbing tolerance.</title>
        <authorList>
            <person name="Wu B."/>
            <person name="Yu Q."/>
            <person name="Deng Z."/>
            <person name="Duan Y."/>
            <person name="Luo F."/>
            <person name="Gmitter F. Jr."/>
        </authorList>
    </citation>
    <scope>NUCLEOTIDE SEQUENCE [LARGE SCALE GENOMIC DNA]</scope>
    <source>
        <strain evidence="2">cv. Valencia</strain>
    </source>
</reference>
<dbReference type="Proteomes" id="UP000829398">
    <property type="component" value="Chromosome 3"/>
</dbReference>
<evidence type="ECO:0000313" key="2">
    <source>
        <dbReference type="Proteomes" id="UP000829398"/>
    </source>
</evidence>
<comment type="caution">
    <text evidence="1">The sequence shown here is derived from an EMBL/GenBank/DDBJ whole genome shotgun (WGS) entry which is preliminary data.</text>
</comment>
<protein>
    <submittedName>
        <fullName evidence="1">Uncharacterized protein</fullName>
    </submittedName>
</protein>